<dbReference type="PANTHER" id="PTHR43404">
    <property type="entry name" value="LIPOPOLYSACCHARIDE CHOLINEPHOSPHOTRANSFERASE LICD"/>
    <property type="match status" value="1"/>
</dbReference>
<organism evidence="2 3">
    <name type="scientific">Ligilactobacillus ruminis DPC 6832</name>
    <dbReference type="NCBI Taxonomy" id="1402208"/>
    <lineage>
        <taxon>Bacteria</taxon>
        <taxon>Bacillati</taxon>
        <taxon>Bacillota</taxon>
        <taxon>Bacilli</taxon>
        <taxon>Lactobacillales</taxon>
        <taxon>Lactobacillaceae</taxon>
        <taxon>Ligilactobacillus</taxon>
    </lineage>
</organism>
<dbReference type="GO" id="GO:0016740">
    <property type="term" value="F:transferase activity"/>
    <property type="evidence" value="ECO:0007669"/>
    <property type="project" value="UniProtKB-KW"/>
</dbReference>
<dbReference type="EMBL" id="AWYA01000071">
    <property type="protein sequence ID" value="KIC04909.1"/>
    <property type="molecule type" value="Genomic_DNA"/>
</dbReference>
<dbReference type="PANTHER" id="PTHR43404:SF2">
    <property type="entry name" value="LIPOPOLYSACCHARIDE CHOLINEPHOSPHOTRANSFERASE LICD"/>
    <property type="match status" value="1"/>
</dbReference>
<evidence type="ECO:0000313" key="2">
    <source>
        <dbReference type="EMBL" id="KIC04909.1"/>
    </source>
</evidence>
<evidence type="ECO:0000313" key="3">
    <source>
        <dbReference type="Proteomes" id="UP000031011"/>
    </source>
</evidence>
<protein>
    <submittedName>
        <fullName evidence="2">Putative lipopolysaccharide cholinephosphotransferase</fullName>
    </submittedName>
</protein>
<name>A0A837DVQ0_9LACO</name>
<dbReference type="Proteomes" id="UP000031011">
    <property type="component" value="Unassembled WGS sequence"/>
</dbReference>
<dbReference type="InterPro" id="IPR007074">
    <property type="entry name" value="LicD/FKTN/FKRP_NTP_transf"/>
</dbReference>
<gene>
    <name evidence="2" type="ORF">LRN_0143</name>
</gene>
<dbReference type="InterPro" id="IPR052942">
    <property type="entry name" value="LPS_cholinephosphotransferase"/>
</dbReference>
<dbReference type="AlphaFoldDB" id="A0A837DVQ0"/>
<comment type="caution">
    <text evidence="2">The sequence shown here is derived from an EMBL/GenBank/DDBJ whole genome shotgun (WGS) entry which is preliminary data.</text>
</comment>
<proteinExistence type="predicted"/>
<dbReference type="Pfam" id="PF04991">
    <property type="entry name" value="LicD"/>
    <property type="match status" value="1"/>
</dbReference>
<sequence length="278" mass="32059">MITGDFTMKLLSNTEIKEVLLNILIELQKSCNRNGIEFYLVGGSLLGAIRHQGFIPWDDDVDIGMKRPDYDKLLELSKKKDFLPSYLKIISYEQGTSQYPFIKIIDTRYCMEQGYVQEGNVTSIWVDILPTDGLPDNPKDIKKIYRKVGIYREILMLNFAKIGEGKSKIKALLKPLVIPFAKLVGVNRCNKLIDNLSRSIPYEQANKVGCIMWGLYGTKECMDKKDFERSVDVTFEGHTFKAPSCWDSYLSNLYGDYMKLPPKEKRVTHELKVWKRAF</sequence>
<accession>A0A837DVQ0</accession>
<evidence type="ECO:0000259" key="1">
    <source>
        <dbReference type="Pfam" id="PF04991"/>
    </source>
</evidence>
<reference evidence="2 3" key="1">
    <citation type="journal article" date="2015" name="BMC Microbiol.">
        <title>Lactobacillus ruminis strains cluster according to their mammalian gut source.</title>
        <authorList>
            <person name="O' Donnell M.M."/>
            <person name="Harris H.M."/>
            <person name="Lynch D.B."/>
            <person name="Ross R.P."/>
            <person name="O'Toole P.W."/>
        </authorList>
    </citation>
    <scope>NUCLEOTIDE SEQUENCE [LARGE SCALE GENOMIC DNA]</scope>
    <source>
        <strain evidence="2 3">DPC 6832</strain>
    </source>
</reference>
<feature type="domain" description="LicD/FKTN/FKRP nucleotidyltransferase" evidence="1">
    <location>
        <begin position="31"/>
        <end position="255"/>
    </location>
</feature>
<dbReference type="GO" id="GO:0009100">
    <property type="term" value="P:glycoprotein metabolic process"/>
    <property type="evidence" value="ECO:0007669"/>
    <property type="project" value="UniProtKB-ARBA"/>
</dbReference>
<keyword evidence="2" id="KW-0808">Transferase</keyword>